<feature type="transmembrane region" description="Helical" evidence="9">
    <location>
        <begin position="343"/>
        <end position="362"/>
    </location>
</feature>
<dbReference type="InterPro" id="IPR004703">
    <property type="entry name" value="PTS_sugar-sp_permease"/>
</dbReference>
<dbReference type="GO" id="GO:0009401">
    <property type="term" value="P:phosphoenolpyruvate-dependent sugar phosphotransferase system"/>
    <property type="evidence" value="ECO:0007669"/>
    <property type="project" value="UniProtKB-KW"/>
</dbReference>
<feature type="transmembrane region" description="Helical" evidence="9">
    <location>
        <begin position="411"/>
        <end position="430"/>
    </location>
</feature>
<dbReference type="Pfam" id="PF03611">
    <property type="entry name" value="EIIC-GAT"/>
    <property type="match status" value="1"/>
</dbReference>
<feature type="transmembrane region" description="Helical" evidence="9">
    <location>
        <begin position="43"/>
        <end position="63"/>
    </location>
</feature>
<feature type="domain" description="PTS EIIC type-2" evidence="10">
    <location>
        <begin position="8"/>
        <end position="432"/>
    </location>
</feature>
<dbReference type="AlphaFoldDB" id="A0A0P6XNT9"/>
<dbReference type="GO" id="GO:0015577">
    <property type="term" value="F:galactitol transmembrane transporter activity"/>
    <property type="evidence" value="ECO:0007669"/>
    <property type="project" value="InterPro"/>
</dbReference>
<dbReference type="PANTHER" id="PTHR37324:SF2">
    <property type="entry name" value="PTS SYSTEM GALACTITOL-SPECIFIC EIIC COMPONENT"/>
    <property type="match status" value="1"/>
</dbReference>
<accession>A0A0P6XNT9</accession>
<proteinExistence type="predicted"/>
<dbReference type="InterPro" id="IPR013853">
    <property type="entry name" value="EIIC-GAT"/>
</dbReference>
<keyword evidence="12" id="KW-1185">Reference proteome</keyword>
<feature type="transmembrane region" description="Helical" evidence="9">
    <location>
        <begin position="265"/>
        <end position="284"/>
    </location>
</feature>
<sequence length="432" mass="46185">MEAIKSIFDFLTGLGSPVMLPIVIFILSLILGQKLSRAFISSLTVGVGFIGLGLVINLLFQALGPATDALVKSTGLQLNSLDVGWGVAAAIAFGTVVGSLVFVIAFGVNLIMLIFNWTKTLNVDMWNYWHYAFTGSLVYLVSGGNLALGLLAAAIHAVVALLIADWVAKDVQGFFKLPGISIPQGWAITSVPIIKVLNWVVEKIPGLREVYWDSETLQKRLGIFGQPIIMGAILGLLFGVLAYGINPAGMTFNEILGKVLMLSVQMAAVMLLIPRIIAIFMEGLTPLSEAARTFMQKRFAGREFYVGLDSAILIGHPITIATGILLIPITLLLAAILPGNTTLPAADLAATAFFVCMVPPLTRGNFFRSVLYGILIMTMVLYISSAFAPLLTQIAKDIGYAIPEGAVQITGLSGGNWIAWVLTTLTRLIFGG</sequence>
<dbReference type="EMBL" id="LGKO01000006">
    <property type="protein sequence ID" value="KPL82110.1"/>
    <property type="molecule type" value="Genomic_DNA"/>
</dbReference>
<keyword evidence="4" id="KW-0762">Sugar transport</keyword>
<reference evidence="11 12" key="1">
    <citation type="submission" date="2015-07" db="EMBL/GenBank/DDBJ databases">
        <title>Whole genome sequence of Thermanaerothrix daxensis DSM 23592.</title>
        <authorList>
            <person name="Hemp J."/>
            <person name="Ward L.M."/>
            <person name="Pace L.A."/>
            <person name="Fischer W.W."/>
        </authorList>
    </citation>
    <scope>NUCLEOTIDE SEQUENCE [LARGE SCALE GENOMIC DNA]</scope>
    <source>
        <strain evidence="11 12">GNS-1</strain>
    </source>
</reference>
<dbReference type="PROSITE" id="PS51104">
    <property type="entry name" value="PTS_EIIC_TYPE_2"/>
    <property type="match status" value="1"/>
</dbReference>
<comment type="subcellular location">
    <subcellularLocation>
        <location evidence="1">Cell membrane</location>
        <topology evidence="1">Multi-pass membrane protein</topology>
    </subcellularLocation>
</comment>
<keyword evidence="5" id="KW-0598">Phosphotransferase system</keyword>
<dbReference type="RefSeq" id="WP_054522645.1">
    <property type="nucleotide sequence ID" value="NZ_LGKO01000006.1"/>
</dbReference>
<evidence type="ECO:0000256" key="6">
    <source>
        <dbReference type="ARBA" id="ARBA00022692"/>
    </source>
</evidence>
<keyword evidence="3" id="KW-1003">Cell membrane</keyword>
<name>A0A0P6XNT9_9CHLR</name>
<evidence type="ECO:0000313" key="11">
    <source>
        <dbReference type="EMBL" id="KPL82110.1"/>
    </source>
</evidence>
<evidence type="ECO:0000256" key="4">
    <source>
        <dbReference type="ARBA" id="ARBA00022597"/>
    </source>
</evidence>
<dbReference type="Proteomes" id="UP000050544">
    <property type="component" value="Unassembled WGS sequence"/>
</dbReference>
<dbReference type="OrthoDB" id="9787936at2"/>
<keyword evidence="7 9" id="KW-1133">Transmembrane helix</keyword>
<dbReference type="PIRSF" id="PIRSF006304">
    <property type="entry name" value="GatC"/>
    <property type="match status" value="1"/>
</dbReference>
<dbReference type="PANTHER" id="PTHR37324">
    <property type="entry name" value="PTS SYSTEM GALACTITOL-SPECIFIC EIIC COMPONENT"/>
    <property type="match status" value="1"/>
</dbReference>
<dbReference type="PATRIC" id="fig|869279.4.peg.2639"/>
<dbReference type="InterPro" id="IPR013014">
    <property type="entry name" value="PTS_EIIC_2"/>
</dbReference>
<feature type="transmembrane region" description="Helical" evidence="9">
    <location>
        <begin position="83"/>
        <end position="116"/>
    </location>
</feature>
<keyword evidence="2" id="KW-0813">Transport</keyword>
<evidence type="ECO:0000259" key="10">
    <source>
        <dbReference type="PROSITE" id="PS51104"/>
    </source>
</evidence>
<comment type="caution">
    <text evidence="11">The sequence shown here is derived from an EMBL/GenBank/DDBJ whole genome shotgun (WGS) entry which is preliminary data.</text>
</comment>
<feature type="transmembrane region" description="Helical" evidence="9">
    <location>
        <begin position="6"/>
        <end position="31"/>
    </location>
</feature>
<evidence type="ECO:0000256" key="2">
    <source>
        <dbReference type="ARBA" id="ARBA00022448"/>
    </source>
</evidence>
<keyword evidence="8 9" id="KW-0472">Membrane</keyword>
<evidence type="ECO:0000256" key="8">
    <source>
        <dbReference type="ARBA" id="ARBA00023136"/>
    </source>
</evidence>
<evidence type="ECO:0000256" key="9">
    <source>
        <dbReference type="SAM" id="Phobius"/>
    </source>
</evidence>
<dbReference type="STRING" id="869279.SE15_13525"/>
<gene>
    <name evidence="11" type="primary">gatC</name>
    <name evidence="11" type="ORF">SE15_13525</name>
</gene>
<feature type="transmembrane region" description="Helical" evidence="9">
    <location>
        <begin position="221"/>
        <end position="245"/>
    </location>
</feature>
<feature type="transmembrane region" description="Helical" evidence="9">
    <location>
        <begin position="184"/>
        <end position="201"/>
    </location>
</feature>
<evidence type="ECO:0000313" key="12">
    <source>
        <dbReference type="Proteomes" id="UP000050544"/>
    </source>
</evidence>
<feature type="transmembrane region" description="Helical" evidence="9">
    <location>
        <begin position="137"/>
        <end position="164"/>
    </location>
</feature>
<keyword evidence="6 9" id="KW-0812">Transmembrane</keyword>
<evidence type="ECO:0000256" key="7">
    <source>
        <dbReference type="ARBA" id="ARBA00022989"/>
    </source>
</evidence>
<evidence type="ECO:0000256" key="1">
    <source>
        <dbReference type="ARBA" id="ARBA00004651"/>
    </source>
</evidence>
<dbReference type="GO" id="GO:0005886">
    <property type="term" value="C:plasma membrane"/>
    <property type="evidence" value="ECO:0007669"/>
    <property type="project" value="UniProtKB-SubCell"/>
</dbReference>
<feature type="transmembrane region" description="Helical" evidence="9">
    <location>
        <begin position="369"/>
        <end position="391"/>
    </location>
</feature>
<evidence type="ECO:0000256" key="5">
    <source>
        <dbReference type="ARBA" id="ARBA00022683"/>
    </source>
</evidence>
<organism evidence="11 12">
    <name type="scientific">Thermanaerothrix daxensis</name>
    <dbReference type="NCBI Taxonomy" id="869279"/>
    <lineage>
        <taxon>Bacteria</taxon>
        <taxon>Bacillati</taxon>
        <taxon>Chloroflexota</taxon>
        <taxon>Anaerolineae</taxon>
        <taxon>Anaerolineales</taxon>
        <taxon>Anaerolineaceae</taxon>
        <taxon>Thermanaerothrix</taxon>
    </lineage>
</organism>
<feature type="transmembrane region" description="Helical" evidence="9">
    <location>
        <begin position="304"/>
        <end position="337"/>
    </location>
</feature>
<protein>
    <submittedName>
        <fullName evidence="11">PTS system galactitol-specific transporter subunit IIC</fullName>
    </submittedName>
</protein>
<evidence type="ECO:0000256" key="3">
    <source>
        <dbReference type="ARBA" id="ARBA00022475"/>
    </source>
</evidence>